<reference evidence="2" key="1">
    <citation type="submission" date="2021-02" db="EMBL/GenBank/DDBJ databases">
        <authorList>
            <person name="Dougan E. K."/>
            <person name="Rhodes N."/>
            <person name="Thang M."/>
            <person name="Chan C."/>
        </authorList>
    </citation>
    <scope>NUCLEOTIDE SEQUENCE</scope>
</reference>
<evidence type="ECO:0000256" key="1">
    <source>
        <dbReference type="SAM" id="Phobius"/>
    </source>
</evidence>
<dbReference type="Proteomes" id="UP000604046">
    <property type="component" value="Unassembled WGS sequence"/>
</dbReference>
<feature type="transmembrane region" description="Helical" evidence="1">
    <location>
        <begin position="6"/>
        <end position="22"/>
    </location>
</feature>
<keyword evidence="1" id="KW-0472">Membrane</keyword>
<evidence type="ECO:0000313" key="3">
    <source>
        <dbReference type="Proteomes" id="UP000604046"/>
    </source>
</evidence>
<organism evidence="2 3">
    <name type="scientific">Symbiodinium natans</name>
    <dbReference type="NCBI Taxonomy" id="878477"/>
    <lineage>
        <taxon>Eukaryota</taxon>
        <taxon>Sar</taxon>
        <taxon>Alveolata</taxon>
        <taxon>Dinophyceae</taxon>
        <taxon>Suessiales</taxon>
        <taxon>Symbiodiniaceae</taxon>
        <taxon>Symbiodinium</taxon>
    </lineage>
</organism>
<accession>A0A812R962</accession>
<evidence type="ECO:0000313" key="2">
    <source>
        <dbReference type="EMBL" id="CAE7425363.1"/>
    </source>
</evidence>
<dbReference type="EMBL" id="CAJNDS010002312">
    <property type="protein sequence ID" value="CAE7425363.1"/>
    <property type="molecule type" value="Genomic_DNA"/>
</dbReference>
<sequence>MVVVFLMPFASIFASVCLLVIFHTRENWQRLVAEVILKHGQAGEGARVLVVEAQALDAAVLSASRAIKSHNSPEMLQDNCEFLADFGPAPKVKLMLEASTYSSLLQLGASLDRALCQALAVEKLPRSFWHL</sequence>
<gene>
    <name evidence="2" type="ORF">SNAT2548_LOCUS23147</name>
</gene>
<name>A0A812R962_9DINO</name>
<keyword evidence="1" id="KW-1133">Transmembrane helix</keyword>
<comment type="caution">
    <text evidence="2">The sequence shown here is derived from an EMBL/GenBank/DDBJ whole genome shotgun (WGS) entry which is preliminary data.</text>
</comment>
<protein>
    <submittedName>
        <fullName evidence="2">Uncharacterized protein</fullName>
    </submittedName>
</protein>
<keyword evidence="1" id="KW-0812">Transmembrane</keyword>
<dbReference type="AlphaFoldDB" id="A0A812R962"/>
<proteinExistence type="predicted"/>
<keyword evidence="3" id="KW-1185">Reference proteome</keyword>